<sequence length="522" mass="59789">MSELYIEGHEANQNKKPRLEDAINSEIVESQQNSTNMDKILSLFVEMSEGQQEIERIQRLNSDRAKLIVPIVQEMSSDEIKVSFDLPACVELAQQFDECKTITEYQLLDVVEEIAKCAAEEQDEKQIKNYAEVFSQSGLRKKIEECIHAHIYGQDLEENEWMLGELIDQLARIYCYMTNVLSEYDETLSFFCGKIISENINCQVFIILSECEDLANNQDPKQDEFEVLKYQMEILNNLLGALQCGIRDKTQRIALQDDCDYFNDLSSLFHINCSDSLKCSHRIAFPESINPKQLHLLALTLLSQFTQSANKEILFGTTSKNVVAHLAPVIISFALNASFGCKQLKRTNQLSEAQSLSSLDPLQTLEEFDIYFSLLHNIVMQNNRYAYNIATYPNFLISLIELLQFQQQIQEYKLKPNNYTISKIKQGSIDILSSICKNCNESIQKQVLFDMKFIKLLIQAAGIKSGNCEENDLLIKSTLNCFADILTNLKKPLKNKKPKSYLCEEALEQIESEGGFEEFDFI</sequence>
<gene>
    <name evidence="1" type="ORF">EZS28_026123</name>
</gene>
<evidence type="ECO:0000313" key="1">
    <source>
        <dbReference type="EMBL" id="KAA6378350.1"/>
    </source>
</evidence>
<evidence type="ECO:0000313" key="2">
    <source>
        <dbReference type="Proteomes" id="UP000324800"/>
    </source>
</evidence>
<dbReference type="AlphaFoldDB" id="A0A5J4V7J0"/>
<dbReference type="Proteomes" id="UP000324800">
    <property type="component" value="Unassembled WGS sequence"/>
</dbReference>
<proteinExistence type="predicted"/>
<reference evidence="1 2" key="1">
    <citation type="submission" date="2019-03" db="EMBL/GenBank/DDBJ databases">
        <title>Single cell metagenomics reveals metabolic interactions within the superorganism composed of flagellate Streblomastix strix and complex community of Bacteroidetes bacteria on its surface.</title>
        <authorList>
            <person name="Treitli S.C."/>
            <person name="Kolisko M."/>
            <person name="Husnik F."/>
            <person name="Keeling P."/>
            <person name="Hampl V."/>
        </authorList>
    </citation>
    <scope>NUCLEOTIDE SEQUENCE [LARGE SCALE GENOMIC DNA]</scope>
    <source>
        <strain evidence="1">ST1C</strain>
    </source>
</reference>
<protein>
    <submittedName>
        <fullName evidence="1">Uncharacterized protein</fullName>
    </submittedName>
</protein>
<dbReference type="EMBL" id="SNRW01009205">
    <property type="protein sequence ID" value="KAA6378350.1"/>
    <property type="molecule type" value="Genomic_DNA"/>
</dbReference>
<name>A0A5J4V7J0_9EUKA</name>
<organism evidence="1 2">
    <name type="scientific">Streblomastix strix</name>
    <dbReference type="NCBI Taxonomy" id="222440"/>
    <lineage>
        <taxon>Eukaryota</taxon>
        <taxon>Metamonada</taxon>
        <taxon>Preaxostyla</taxon>
        <taxon>Oxymonadida</taxon>
        <taxon>Streblomastigidae</taxon>
        <taxon>Streblomastix</taxon>
    </lineage>
</organism>
<accession>A0A5J4V7J0</accession>
<comment type="caution">
    <text evidence="1">The sequence shown here is derived from an EMBL/GenBank/DDBJ whole genome shotgun (WGS) entry which is preliminary data.</text>
</comment>